<keyword evidence="3" id="KW-1185">Reference proteome</keyword>
<proteinExistence type="predicted"/>
<dbReference type="Pfam" id="PF14690">
    <property type="entry name" value="Zn_ribbon_ISL3"/>
    <property type="match status" value="1"/>
</dbReference>
<gene>
    <name evidence="2" type="ORF">AAF454_06140</name>
</gene>
<accession>A0ABU9LJU0</accession>
<evidence type="ECO:0000313" key="2">
    <source>
        <dbReference type="EMBL" id="MEL5987992.1"/>
    </source>
</evidence>
<comment type="caution">
    <text evidence="2">The sequence shown here is derived from an EMBL/GenBank/DDBJ whole genome shotgun (WGS) entry which is preliminary data.</text>
</comment>
<evidence type="ECO:0000259" key="1">
    <source>
        <dbReference type="Pfam" id="PF14690"/>
    </source>
</evidence>
<evidence type="ECO:0000313" key="3">
    <source>
        <dbReference type="Proteomes" id="UP001398420"/>
    </source>
</evidence>
<dbReference type="EMBL" id="JBCEWA010000004">
    <property type="protein sequence ID" value="MEL5987992.1"/>
    <property type="molecule type" value="Genomic_DNA"/>
</dbReference>
<name>A0ABU9LJU0_9BACL</name>
<dbReference type="Proteomes" id="UP001398420">
    <property type="component" value="Unassembled WGS sequence"/>
</dbReference>
<dbReference type="RefSeq" id="WP_342302816.1">
    <property type="nucleotide sequence ID" value="NZ_JBCEWA010000004.1"/>
</dbReference>
<feature type="domain" description="Transposase IS204/IS1001/IS1096/IS1165 zinc-finger" evidence="1">
    <location>
        <begin position="38"/>
        <end position="83"/>
    </location>
</feature>
<sequence>MHSQSIKDLLDLPALNICSIQKEQDQIIIEVTTIDATQLCPICASTQTIRRGIAYQRKVRYLAAFGKRVYLLLSAIRLTCKDCQAHFVWTYDCVAPKKRYTKAFEATLPKQVIRATMTHAARLSETPLTKRFTVLCVNG</sequence>
<protein>
    <submittedName>
        <fullName evidence="2">Transposase family protein</fullName>
    </submittedName>
</protein>
<organism evidence="2 3">
    <name type="scientific">Kurthia gibsonii</name>
    <dbReference type="NCBI Taxonomy" id="33946"/>
    <lineage>
        <taxon>Bacteria</taxon>
        <taxon>Bacillati</taxon>
        <taxon>Bacillota</taxon>
        <taxon>Bacilli</taxon>
        <taxon>Bacillales</taxon>
        <taxon>Caryophanaceae</taxon>
        <taxon>Kurthia</taxon>
    </lineage>
</organism>
<reference evidence="2 3" key="1">
    <citation type="submission" date="2024-04" db="EMBL/GenBank/DDBJ databases">
        <authorList>
            <person name="Wu Y.S."/>
            <person name="Zhang L."/>
        </authorList>
    </citation>
    <scope>NUCLEOTIDE SEQUENCE [LARGE SCALE GENOMIC DNA]</scope>
    <source>
        <strain evidence="2 3">KG-01</strain>
    </source>
</reference>
<dbReference type="InterPro" id="IPR029261">
    <property type="entry name" value="Transposase_Znf"/>
</dbReference>